<dbReference type="Gene3D" id="1.10.8.50">
    <property type="match status" value="1"/>
</dbReference>
<organism evidence="1 2">
    <name type="scientific">Cnephaeus nilssonii</name>
    <name type="common">Northern bat</name>
    <name type="synonym">Eptesicus nilssonii</name>
    <dbReference type="NCBI Taxonomy" id="3371016"/>
    <lineage>
        <taxon>Eukaryota</taxon>
        <taxon>Metazoa</taxon>
        <taxon>Chordata</taxon>
        <taxon>Craniata</taxon>
        <taxon>Vertebrata</taxon>
        <taxon>Euteleostomi</taxon>
        <taxon>Mammalia</taxon>
        <taxon>Eutheria</taxon>
        <taxon>Laurasiatheria</taxon>
        <taxon>Chiroptera</taxon>
        <taxon>Yangochiroptera</taxon>
        <taxon>Vespertilionidae</taxon>
        <taxon>Cnephaeus</taxon>
    </lineage>
</organism>
<dbReference type="AlphaFoldDB" id="A0AA40HXP4"/>
<name>A0AA40HXP4_CNENI</name>
<dbReference type="GO" id="GO:0003676">
    <property type="term" value="F:nucleic acid binding"/>
    <property type="evidence" value="ECO:0007669"/>
    <property type="project" value="InterPro"/>
</dbReference>
<dbReference type="EMBL" id="JAULJE010000009">
    <property type="protein sequence ID" value="KAK1339250.1"/>
    <property type="molecule type" value="Genomic_DNA"/>
</dbReference>
<dbReference type="InterPro" id="IPR010979">
    <property type="entry name" value="Ribosomal_uS13-like_H2TH"/>
</dbReference>
<protein>
    <submittedName>
        <fullName evidence="1">Uncharacterized protein</fullName>
    </submittedName>
</protein>
<gene>
    <name evidence="1" type="ORF">QTO34_019929</name>
</gene>
<reference evidence="1" key="1">
    <citation type="submission" date="2023-06" db="EMBL/GenBank/DDBJ databases">
        <title>Reference genome for the Northern bat (Eptesicus nilssonii), a most northern bat species.</title>
        <authorList>
            <person name="Laine V.N."/>
            <person name="Pulliainen A.T."/>
            <person name="Lilley T.M."/>
        </authorList>
    </citation>
    <scope>NUCLEOTIDE SEQUENCE</scope>
    <source>
        <strain evidence="1">BLF_Eptnil</strain>
        <tissue evidence="1">Kidney</tissue>
    </source>
</reference>
<dbReference type="SUPFAM" id="SSF46946">
    <property type="entry name" value="S13-like H2TH domain"/>
    <property type="match status" value="1"/>
</dbReference>
<accession>A0AA40HXP4</accession>
<evidence type="ECO:0000313" key="1">
    <source>
        <dbReference type="EMBL" id="KAK1339250.1"/>
    </source>
</evidence>
<sequence length="301" mass="32992">MLKLFSTFFGKLMQFAHGSTPLELTNGGTWALSALAGAPAHFARTQHQYPWMVDIASAFTVGYGTKICSWLLRKTDIDCTRRAEELTEGEVEHVITIMQNPSSVLGQKDMKDRKYSQYLPKRNKDLRVKVLHSFICNSPKLEITQMAINKKILQAAVAAACSAAAAFAATVPAPTRHCRLPRSAPFYLAPPRLGFPSGSHLAFRFSSLFILSCLQSSLLPLSASGAATAWMGSVWTNWDQMRPPLSSESLVLVLSPANSPSLTLDSLSPKQLLLRSSSLVSTTVEWKRDSHSAEYSESLAT</sequence>
<keyword evidence="2" id="KW-1185">Reference proteome</keyword>
<proteinExistence type="predicted"/>
<dbReference type="Proteomes" id="UP001177744">
    <property type="component" value="Unassembled WGS sequence"/>
</dbReference>
<comment type="caution">
    <text evidence="1">The sequence shown here is derived from an EMBL/GenBank/DDBJ whole genome shotgun (WGS) entry which is preliminary data.</text>
</comment>
<evidence type="ECO:0000313" key="2">
    <source>
        <dbReference type="Proteomes" id="UP001177744"/>
    </source>
</evidence>